<protein>
    <submittedName>
        <fullName evidence="4">Outer membrane beta-barrel protein</fullName>
    </submittedName>
</protein>
<dbReference type="RefSeq" id="WP_167191175.1">
    <property type="nucleotide sequence ID" value="NZ_JAAONZ010000020.1"/>
</dbReference>
<dbReference type="SUPFAM" id="SSF56925">
    <property type="entry name" value="OMPA-like"/>
    <property type="match status" value="1"/>
</dbReference>
<keyword evidence="2" id="KW-1133">Transmembrane helix</keyword>
<evidence type="ECO:0000256" key="1">
    <source>
        <dbReference type="ARBA" id="ARBA00022729"/>
    </source>
</evidence>
<keyword evidence="5" id="KW-1185">Reference proteome</keyword>
<keyword evidence="2" id="KW-0472">Membrane</keyword>
<dbReference type="Pfam" id="PF13505">
    <property type="entry name" value="OMP_b-brl"/>
    <property type="match status" value="1"/>
</dbReference>
<feature type="transmembrane region" description="Helical" evidence="2">
    <location>
        <begin position="12"/>
        <end position="30"/>
    </location>
</feature>
<feature type="domain" description="Outer membrane protein beta-barrel" evidence="3">
    <location>
        <begin position="61"/>
        <end position="250"/>
    </location>
</feature>
<feature type="transmembrane region" description="Helical" evidence="2">
    <location>
        <begin position="50"/>
        <end position="72"/>
    </location>
</feature>
<dbReference type="Proteomes" id="UP000787472">
    <property type="component" value="Unassembled WGS sequence"/>
</dbReference>
<keyword evidence="2" id="KW-0812">Transmembrane</keyword>
<organism evidence="4 5">
    <name type="scientific">Pseudomaricurvus hydrocarbonicus</name>
    <dbReference type="NCBI Taxonomy" id="1470433"/>
    <lineage>
        <taxon>Bacteria</taxon>
        <taxon>Pseudomonadati</taxon>
        <taxon>Pseudomonadota</taxon>
        <taxon>Gammaproteobacteria</taxon>
        <taxon>Cellvibrionales</taxon>
        <taxon>Cellvibrionaceae</taxon>
        <taxon>Pseudomaricurvus</taxon>
    </lineage>
</organism>
<evidence type="ECO:0000256" key="2">
    <source>
        <dbReference type="SAM" id="Phobius"/>
    </source>
</evidence>
<dbReference type="InterPro" id="IPR011250">
    <property type="entry name" value="OMP/PagP_B-barrel"/>
</dbReference>
<proteinExistence type="predicted"/>
<name>A0A9E5MP10_9GAMM</name>
<evidence type="ECO:0000313" key="4">
    <source>
        <dbReference type="EMBL" id="NHO67791.1"/>
    </source>
</evidence>
<dbReference type="EMBL" id="JAAONZ010000020">
    <property type="protein sequence ID" value="NHO67791.1"/>
    <property type="molecule type" value="Genomic_DNA"/>
</dbReference>
<gene>
    <name evidence="4" type="ORF">G8770_19780</name>
</gene>
<keyword evidence="1" id="KW-0732">Signal</keyword>
<accession>A0A9E5MP10</accession>
<reference evidence="4" key="1">
    <citation type="submission" date="2020-03" db="EMBL/GenBank/DDBJ databases">
        <authorList>
            <person name="Guo F."/>
        </authorList>
    </citation>
    <scope>NUCLEOTIDE SEQUENCE</scope>
    <source>
        <strain evidence="4">JCM 30134</strain>
    </source>
</reference>
<sequence length="255" mass="28060">MQKNSTFLTFKVHLSYFQLRLVVLIRAYVIPTGAVELKDVFKHGNHKESVMLKAGGCIIGLMALAAAPGVYADENLLNWSYIRAGGFVQKVDVVDIEASGFGIEWSHEFTSGFLMQISYLDGEVDEVFDMDVDDIDISQKSIFIGAVSAPSVKYRMLAGIGYDRETLDTPVGKVESGVYRLTTGGRVLVAPRFELNATGSLIWLEDASDTDDSSDFSLGVGARFHFTNHLSLGASFSRVFDLESDVIQASLSWQY</sequence>
<dbReference type="AlphaFoldDB" id="A0A9E5MP10"/>
<comment type="caution">
    <text evidence="4">The sequence shown here is derived from an EMBL/GenBank/DDBJ whole genome shotgun (WGS) entry which is preliminary data.</text>
</comment>
<dbReference type="InterPro" id="IPR027385">
    <property type="entry name" value="Beta-barrel_OMP"/>
</dbReference>
<evidence type="ECO:0000313" key="5">
    <source>
        <dbReference type="Proteomes" id="UP000787472"/>
    </source>
</evidence>
<evidence type="ECO:0000259" key="3">
    <source>
        <dbReference type="Pfam" id="PF13505"/>
    </source>
</evidence>